<feature type="compositionally biased region" description="Low complexity" evidence="1">
    <location>
        <begin position="10"/>
        <end position="26"/>
    </location>
</feature>
<feature type="compositionally biased region" description="Basic and acidic residues" evidence="1">
    <location>
        <begin position="304"/>
        <end position="318"/>
    </location>
</feature>
<feature type="compositionally biased region" description="Polar residues" evidence="1">
    <location>
        <begin position="75"/>
        <end position="90"/>
    </location>
</feature>
<proteinExistence type="predicted"/>
<organism evidence="3 4">
    <name type="scientific">Phomopsis amygdali</name>
    <name type="common">Fusicoccum amygdali</name>
    <dbReference type="NCBI Taxonomy" id="1214568"/>
    <lineage>
        <taxon>Eukaryota</taxon>
        <taxon>Fungi</taxon>
        <taxon>Dikarya</taxon>
        <taxon>Ascomycota</taxon>
        <taxon>Pezizomycotina</taxon>
        <taxon>Sordariomycetes</taxon>
        <taxon>Sordariomycetidae</taxon>
        <taxon>Diaporthales</taxon>
        <taxon>Diaporthaceae</taxon>
        <taxon>Diaporthe</taxon>
    </lineage>
</organism>
<feature type="compositionally biased region" description="Low complexity" evidence="1">
    <location>
        <begin position="58"/>
        <end position="74"/>
    </location>
</feature>
<feature type="compositionally biased region" description="Polar residues" evidence="1">
    <location>
        <begin position="175"/>
        <end position="190"/>
    </location>
</feature>
<dbReference type="Proteomes" id="UP001265746">
    <property type="component" value="Unassembled WGS sequence"/>
</dbReference>
<feature type="region of interest" description="Disordered" evidence="1">
    <location>
        <begin position="152"/>
        <end position="280"/>
    </location>
</feature>
<dbReference type="AlphaFoldDB" id="A0AAD9W731"/>
<keyword evidence="4" id="KW-1185">Reference proteome</keyword>
<evidence type="ECO:0000313" key="3">
    <source>
        <dbReference type="EMBL" id="KAK2611155.1"/>
    </source>
</evidence>
<feature type="compositionally biased region" description="Polar residues" evidence="1">
    <location>
        <begin position="45"/>
        <end position="54"/>
    </location>
</feature>
<comment type="caution">
    <text evidence="3">The sequence shown here is derived from an EMBL/GenBank/DDBJ whole genome shotgun (WGS) entry which is preliminary data.</text>
</comment>
<evidence type="ECO:0000256" key="2">
    <source>
        <dbReference type="SAM" id="Phobius"/>
    </source>
</evidence>
<keyword evidence="2" id="KW-0812">Transmembrane</keyword>
<sequence>MSNFDFQPWSQGRDSSSSSQDLLPSGTFGSQLSATVTVTSIEIQSSSTPAATGGNTPGSNSAGISGNSANATASPNITASPDNRSGSDLSGGNRTTVIVLSTVLSVVGVVLVVGAALVCLRCRRRRSKLFRRGITPIDDDEIETWKNKRHEKELGDDAEPTAYADNNGHVKHESVSSTRKSTSVIVYSNTRRSEERSPRSPRTQYHYGKRSLDGRKISLDKELPQTPIQARAPNAREGLTDDAVPGDDPFIHYPKRQASRLSKMPPNPQQPRHAHTRTRSSFSLRSLGDHFRGYDSDVELTPRTSHDHHDYQGRPSHERHSRVFSSSSIPPRLSLSNDWPGSTPLHEDMIGRAIG</sequence>
<keyword evidence="2" id="KW-1133">Transmembrane helix</keyword>
<accession>A0AAD9W731</accession>
<feature type="region of interest" description="Disordered" evidence="1">
    <location>
        <begin position="1"/>
        <end position="26"/>
    </location>
</feature>
<name>A0AAD9W731_PHOAM</name>
<protein>
    <submittedName>
        <fullName evidence="3">Uncharacterized protein</fullName>
    </submittedName>
</protein>
<feature type="region of interest" description="Disordered" evidence="1">
    <location>
        <begin position="302"/>
        <end position="329"/>
    </location>
</feature>
<evidence type="ECO:0000313" key="4">
    <source>
        <dbReference type="Proteomes" id="UP001265746"/>
    </source>
</evidence>
<evidence type="ECO:0000256" key="1">
    <source>
        <dbReference type="SAM" id="MobiDB-lite"/>
    </source>
</evidence>
<feature type="compositionally biased region" description="Basic and acidic residues" evidence="1">
    <location>
        <begin position="210"/>
        <end position="223"/>
    </location>
</feature>
<keyword evidence="2" id="KW-0472">Membrane</keyword>
<dbReference type="EMBL" id="JAUJFL010000002">
    <property type="protein sequence ID" value="KAK2611155.1"/>
    <property type="molecule type" value="Genomic_DNA"/>
</dbReference>
<feature type="region of interest" description="Disordered" evidence="1">
    <location>
        <begin position="45"/>
        <end position="90"/>
    </location>
</feature>
<gene>
    <name evidence="3" type="ORF">N8I77_004528</name>
</gene>
<reference evidence="3" key="1">
    <citation type="submission" date="2023-06" db="EMBL/GenBank/DDBJ databases">
        <authorList>
            <person name="Noh H."/>
        </authorList>
    </citation>
    <scope>NUCLEOTIDE SEQUENCE</scope>
    <source>
        <strain evidence="3">DUCC20226</strain>
    </source>
</reference>
<feature type="transmembrane region" description="Helical" evidence="2">
    <location>
        <begin position="97"/>
        <end position="122"/>
    </location>
</feature>